<evidence type="ECO:0000313" key="8">
    <source>
        <dbReference type="Proteomes" id="UP000293142"/>
    </source>
</evidence>
<sequence length="453" mass="48977">MSTWNHKRTKRRWRPVKTLVLLAAVVALAAGCSPSGGPGGMAQAELKARAVKTEPVARQRIGDPTEQVADISAGTALDIVSKAGGEIVEVFKKRGDYVEKGDVLFRLDSRDAESARQKNELSLRSSREALQKAKDDQANNRKDLADAVTKAEVALKNAQQDYNKLRNDYDAGQANDHQLDQAQQQVDTAQMNVESAKNKLAANDNNNTIATNETQVGSAELALSDSVRTLDNYSVKAPAGGILTDFTPEAGQTIATGAKLGQVLQIDPIKIKTELSESNYRLVQGKTELVYYNPDTPDVKKTAKINYLATVMSAQTKTYSLELEVANPEHQIRPGTRVMVQLTTETEQQVVAIPTLSVIREEADTFVYVLQDGQYRKRKVKLGRINKSYQEVLDGLKEGDQLVVTGQHQLQDGQKAEAAVGAAPATADKAASAPADNPGQNAESKAGAKAPSK</sequence>
<dbReference type="InterPro" id="IPR006143">
    <property type="entry name" value="RND_pump_MFP"/>
</dbReference>
<dbReference type="PANTHER" id="PTHR30469">
    <property type="entry name" value="MULTIDRUG RESISTANCE PROTEIN MDTA"/>
    <property type="match status" value="1"/>
</dbReference>
<dbReference type="Gene3D" id="2.40.50.100">
    <property type="match status" value="1"/>
</dbReference>
<feature type="compositionally biased region" description="Low complexity" evidence="3">
    <location>
        <begin position="416"/>
        <end position="435"/>
    </location>
</feature>
<feature type="domain" description="CusB-like beta-barrel" evidence="5">
    <location>
        <begin position="272"/>
        <end position="345"/>
    </location>
</feature>
<evidence type="ECO:0000256" key="3">
    <source>
        <dbReference type="SAM" id="MobiDB-lite"/>
    </source>
</evidence>
<accession>A0A4Q9DQK6</accession>
<dbReference type="Pfam" id="PF25989">
    <property type="entry name" value="YknX_C"/>
    <property type="match status" value="1"/>
</dbReference>
<feature type="domain" description="YknX-like C-terminal permuted SH3-like" evidence="6">
    <location>
        <begin position="350"/>
        <end position="415"/>
    </location>
</feature>
<evidence type="ECO:0000256" key="1">
    <source>
        <dbReference type="ARBA" id="ARBA00009477"/>
    </source>
</evidence>
<keyword evidence="4" id="KW-0732">Signal</keyword>
<protein>
    <submittedName>
        <fullName evidence="7">Efflux RND transporter periplasmic adaptor subunit</fullName>
    </submittedName>
</protein>
<dbReference type="Gene3D" id="2.40.30.170">
    <property type="match status" value="1"/>
</dbReference>
<keyword evidence="8" id="KW-1185">Reference proteome</keyword>
<evidence type="ECO:0000259" key="5">
    <source>
        <dbReference type="Pfam" id="PF25954"/>
    </source>
</evidence>
<comment type="caution">
    <text evidence="7">The sequence shown here is derived from an EMBL/GenBank/DDBJ whole genome shotgun (WGS) entry which is preliminary data.</text>
</comment>
<dbReference type="EMBL" id="SIRE01000011">
    <property type="protein sequence ID" value="TBL77873.1"/>
    <property type="molecule type" value="Genomic_DNA"/>
</dbReference>
<evidence type="ECO:0000256" key="4">
    <source>
        <dbReference type="SAM" id="SignalP"/>
    </source>
</evidence>
<comment type="similarity">
    <text evidence="1">Belongs to the membrane fusion protein (MFP) (TC 8.A.1) family.</text>
</comment>
<dbReference type="Proteomes" id="UP000293142">
    <property type="component" value="Unassembled WGS sequence"/>
</dbReference>
<gene>
    <name evidence="7" type="ORF">EYB31_17215</name>
</gene>
<dbReference type="GO" id="GO:1990281">
    <property type="term" value="C:efflux pump complex"/>
    <property type="evidence" value="ECO:0007669"/>
    <property type="project" value="TreeGrafter"/>
</dbReference>
<dbReference type="PROSITE" id="PS51257">
    <property type="entry name" value="PROKAR_LIPOPROTEIN"/>
    <property type="match status" value="1"/>
</dbReference>
<name>A0A4Q9DQK6_9BACL</name>
<reference evidence="7 8" key="1">
    <citation type="submission" date="2019-02" db="EMBL/GenBank/DDBJ databases">
        <title>Paenibacillus sp. nov., isolated from surface-sterilized tissue of Thalictrum simplex L.</title>
        <authorList>
            <person name="Tuo L."/>
        </authorList>
    </citation>
    <scope>NUCLEOTIDE SEQUENCE [LARGE SCALE GENOMIC DNA]</scope>
    <source>
        <strain evidence="7 8">N2SHLJ1</strain>
    </source>
</reference>
<dbReference type="RefSeq" id="WP_131014603.1">
    <property type="nucleotide sequence ID" value="NZ_SIRE01000011.1"/>
</dbReference>
<evidence type="ECO:0000259" key="6">
    <source>
        <dbReference type="Pfam" id="PF25989"/>
    </source>
</evidence>
<feature type="chain" id="PRO_5020394232" evidence="4">
    <location>
        <begin position="30"/>
        <end position="453"/>
    </location>
</feature>
<feature type="coiled-coil region" evidence="2">
    <location>
        <begin position="127"/>
        <end position="206"/>
    </location>
</feature>
<dbReference type="Gene3D" id="2.40.420.20">
    <property type="match status" value="1"/>
</dbReference>
<keyword evidence="2" id="KW-0175">Coiled coil</keyword>
<organism evidence="7 8">
    <name type="scientific">Paenibacillus thalictri</name>
    <dbReference type="NCBI Taxonomy" id="2527873"/>
    <lineage>
        <taxon>Bacteria</taxon>
        <taxon>Bacillati</taxon>
        <taxon>Bacillota</taxon>
        <taxon>Bacilli</taxon>
        <taxon>Bacillales</taxon>
        <taxon>Paenibacillaceae</taxon>
        <taxon>Paenibacillus</taxon>
    </lineage>
</organism>
<evidence type="ECO:0000313" key="7">
    <source>
        <dbReference type="EMBL" id="TBL77873.1"/>
    </source>
</evidence>
<dbReference type="SUPFAM" id="SSF111369">
    <property type="entry name" value="HlyD-like secretion proteins"/>
    <property type="match status" value="2"/>
</dbReference>
<dbReference type="OrthoDB" id="1633529at2"/>
<dbReference type="AlphaFoldDB" id="A0A4Q9DQK6"/>
<proteinExistence type="inferred from homology"/>
<dbReference type="NCBIfam" id="TIGR01730">
    <property type="entry name" value="RND_mfp"/>
    <property type="match status" value="1"/>
</dbReference>
<evidence type="ECO:0000256" key="2">
    <source>
        <dbReference type="SAM" id="Coils"/>
    </source>
</evidence>
<dbReference type="GO" id="GO:0015562">
    <property type="term" value="F:efflux transmembrane transporter activity"/>
    <property type="evidence" value="ECO:0007669"/>
    <property type="project" value="TreeGrafter"/>
</dbReference>
<dbReference type="InterPro" id="IPR058637">
    <property type="entry name" value="YknX-like_C"/>
</dbReference>
<feature type="region of interest" description="Disordered" evidence="3">
    <location>
        <begin position="413"/>
        <end position="453"/>
    </location>
</feature>
<dbReference type="Pfam" id="PF25954">
    <property type="entry name" value="Beta-barrel_RND_2"/>
    <property type="match status" value="1"/>
</dbReference>
<feature type="signal peptide" evidence="4">
    <location>
        <begin position="1"/>
        <end position="29"/>
    </location>
</feature>
<dbReference type="InterPro" id="IPR058792">
    <property type="entry name" value="Beta-barrel_RND_2"/>
</dbReference>